<protein>
    <submittedName>
        <fullName evidence="1">Uncharacterized protein</fullName>
    </submittedName>
</protein>
<reference evidence="1 2" key="1">
    <citation type="journal article" date="2023" name="Arcadia Sci">
        <title>De novo assembly of a long-read Amblyomma americanum tick genome.</title>
        <authorList>
            <person name="Chou S."/>
            <person name="Poskanzer K.E."/>
            <person name="Rollins M."/>
            <person name="Thuy-Boun P.S."/>
        </authorList>
    </citation>
    <scope>NUCLEOTIDE SEQUENCE [LARGE SCALE GENOMIC DNA]</scope>
    <source>
        <strain evidence="1">F_SG_1</strain>
        <tissue evidence="1">Salivary glands</tissue>
    </source>
</reference>
<evidence type="ECO:0000313" key="2">
    <source>
        <dbReference type="Proteomes" id="UP001321473"/>
    </source>
</evidence>
<keyword evidence="2" id="KW-1185">Reference proteome</keyword>
<dbReference type="EMBL" id="JARKHS020001197">
    <property type="protein sequence ID" value="KAK8788015.1"/>
    <property type="molecule type" value="Genomic_DNA"/>
</dbReference>
<comment type="caution">
    <text evidence="1">The sequence shown here is derived from an EMBL/GenBank/DDBJ whole genome shotgun (WGS) entry which is preliminary data.</text>
</comment>
<proteinExistence type="predicted"/>
<sequence>MVTSVSMMYRAALRGSVSAETVTLIEIQDRGVMVTSASMMHTAALRGSVPAETVTEVEVQDRGGMVTSDVNDAQGRSAAVQCRLKLAVTGVEVQDRGGMVTSVSMMHRAALRGSVSAETADSDLNTGSRRHGHIRVNDAQGRSARFGVG</sequence>
<evidence type="ECO:0000313" key="1">
    <source>
        <dbReference type="EMBL" id="KAK8788015.1"/>
    </source>
</evidence>
<organism evidence="1 2">
    <name type="scientific">Amblyomma americanum</name>
    <name type="common">Lone star tick</name>
    <dbReference type="NCBI Taxonomy" id="6943"/>
    <lineage>
        <taxon>Eukaryota</taxon>
        <taxon>Metazoa</taxon>
        <taxon>Ecdysozoa</taxon>
        <taxon>Arthropoda</taxon>
        <taxon>Chelicerata</taxon>
        <taxon>Arachnida</taxon>
        <taxon>Acari</taxon>
        <taxon>Parasitiformes</taxon>
        <taxon>Ixodida</taxon>
        <taxon>Ixodoidea</taxon>
        <taxon>Ixodidae</taxon>
        <taxon>Amblyomminae</taxon>
        <taxon>Amblyomma</taxon>
    </lineage>
</organism>
<dbReference type="Proteomes" id="UP001321473">
    <property type="component" value="Unassembled WGS sequence"/>
</dbReference>
<gene>
    <name evidence="1" type="ORF">V5799_022198</name>
</gene>
<accession>A0AAQ4FMR8</accession>
<name>A0AAQ4FMR8_AMBAM</name>
<dbReference type="AlphaFoldDB" id="A0AAQ4FMR8"/>